<evidence type="ECO:0000256" key="1">
    <source>
        <dbReference type="ARBA" id="ARBA00010716"/>
    </source>
</evidence>
<feature type="binding site" evidence="8">
    <location>
        <position position="209"/>
    </location>
    <ligand>
        <name>Zn(2+)</name>
        <dbReference type="ChEBI" id="CHEBI:29105"/>
    </ligand>
</feature>
<dbReference type="Gene3D" id="2.30.40.10">
    <property type="entry name" value="Urease, subunit C, domain 1"/>
    <property type="match status" value="1"/>
</dbReference>
<feature type="domain" description="Amidohydrolase-related" evidence="9">
    <location>
        <begin position="38"/>
        <end position="378"/>
    </location>
</feature>
<evidence type="ECO:0000256" key="4">
    <source>
        <dbReference type="ARBA" id="ARBA00023277"/>
    </source>
</evidence>
<feature type="binding site" evidence="7">
    <location>
        <position position="133"/>
    </location>
    <ligand>
        <name>substrate</name>
    </ligand>
</feature>
<proteinExistence type="inferred from homology"/>
<dbReference type="GO" id="GO:0006046">
    <property type="term" value="P:N-acetylglucosamine catabolic process"/>
    <property type="evidence" value="ECO:0007669"/>
    <property type="project" value="TreeGrafter"/>
</dbReference>
<accession>A0A931BSX8</accession>
<evidence type="ECO:0000256" key="7">
    <source>
        <dbReference type="PIRSR" id="PIRSR038994-2"/>
    </source>
</evidence>
<keyword evidence="2 8" id="KW-0479">Metal-binding</keyword>
<dbReference type="GO" id="GO:0008448">
    <property type="term" value="F:N-acetylglucosamine-6-phosphate deacetylase activity"/>
    <property type="evidence" value="ECO:0007669"/>
    <property type="project" value="InterPro"/>
</dbReference>
<evidence type="ECO:0000256" key="6">
    <source>
        <dbReference type="PIRSR" id="PIRSR038994-1"/>
    </source>
</evidence>
<feature type="binding site" evidence="8">
    <location>
        <position position="188"/>
    </location>
    <ligand>
        <name>Zn(2+)</name>
        <dbReference type="ChEBI" id="CHEBI:29105"/>
    </ligand>
</feature>
<dbReference type="PANTHER" id="PTHR11113:SF14">
    <property type="entry name" value="N-ACETYLGLUCOSAMINE-6-PHOSPHATE DEACETYLASE"/>
    <property type="match status" value="1"/>
</dbReference>
<dbReference type="PANTHER" id="PTHR11113">
    <property type="entry name" value="N-ACETYLGLUCOSAMINE-6-PHOSPHATE DEACETYLASE"/>
    <property type="match status" value="1"/>
</dbReference>
<feature type="binding site" evidence="7">
    <location>
        <position position="244"/>
    </location>
    <ligand>
        <name>substrate</name>
    </ligand>
</feature>
<evidence type="ECO:0000256" key="5">
    <source>
        <dbReference type="PIRNR" id="PIRNR038994"/>
    </source>
</evidence>
<feature type="binding site" evidence="7">
    <location>
        <begin position="303"/>
        <end position="305"/>
    </location>
    <ligand>
        <name>substrate</name>
    </ligand>
</feature>
<dbReference type="InterPro" id="IPR032466">
    <property type="entry name" value="Metal_Hydrolase"/>
</dbReference>
<reference evidence="10" key="1">
    <citation type="submission" date="2020-11" db="EMBL/GenBank/DDBJ databases">
        <authorList>
            <person name="Kim M.K."/>
        </authorList>
    </citation>
    <scope>NUCLEOTIDE SEQUENCE</scope>
    <source>
        <strain evidence="10">BT350</strain>
    </source>
</reference>
<dbReference type="Proteomes" id="UP000599312">
    <property type="component" value="Unassembled WGS sequence"/>
</dbReference>
<dbReference type="InterPro" id="IPR003764">
    <property type="entry name" value="GlcNAc_6-P_deAcase"/>
</dbReference>
<feature type="binding site" evidence="8">
    <location>
        <position position="120"/>
    </location>
    <ligand>
        <name>Zn(2+)</name>
        <dbReference type="ChEBI" id="CHEBI:29105"/>
    </ligand>
</feature>
<dbReference type="SUPFAM" id="SSF51556">
    <property type="entry name" value="Metallo-dependent hydrolases"/>
    <property type="match status" value="1"/>
</dbReference>
<protein>
    <submittedName>
        <fullName evidence="10">Amidohydrolase family protein</fullName>
    </submittedName>
</protein>
<keyword evidence="11" id="KW-1185">Reference proteome</keyword>
<comment type="caution">
    <text evidence="10">The sequence shown here is derived from an EMBL/GenBank/DDBJ whole genome shotgun (WGS) entry which is preliminary data.</text>
</comment>
<evidence type="ECO:0000256" key="3">
    <source>
        <dbReference type="ARBA" id="ARBA00022801"/>
    </source>
</evidence>
<sequence length="381" mass="39588">MTGEIMGRDPSTGRTLVVSVGDGYITAIDSPPVASSHYLAPGLIDLQVNGYAGLDLNDGTLTPERVGALAAKMLAVGVTTFLPTLITASEADIVRALSAIAAARRLDPLVAGMVPFVHVEGPSISPEDGPRGAHPLAHVRPPSLDEFARWQKAGNNLVGLVTLAPEHEGALDYIRALTSRGVHVAIGHTAADQSRIHEAAEAGAVLSTHLGNGAAATLPRHPNFLWSQLADDRLTASFIADRHHLPADTFKAMVRAKGLERSVLVSDAVSLAGMPPGRYDQPVGGSVEVSAEGRVGVTGTPYLAGAGLPLCANVAIAISMAGLSLANGLALATRNPGRYVGGRGRLEVGARADLVLFDWQDGASRLDIAATFVEGRKVFTR</sequence>
<dbReference type="Pfam" id="PF01979">
    <property type="entry name" value="Amidohydro_1"/>
    <property type="match status" value="1"/>
</dbReference>
<feature type="binding site" evidence="7">
    <location>
        <position position="220"/>
    </location>
    <ligand>
        <name>substrate</name>
    </ligand>
</feature>
<comment type="cofactor">
    <cofactor evidence="8">
        <name>a divalent metal cation</name>
        <dbReference type="ChEBI" id="CHEBI:60240"/>
    </cofactor>
    <text evidence="8">Binds 1 divalent metal cation per subunit.</text>
</comment>
<gene>
    <name evidence="10" type="ORF">I2H38_18680</name>
</gene>
<dbReference type="Gene3D" id="3.20.20.140">
    <property type="entry name" value="Metal-dependent hydrolases"/>
    <property type="match status" value="1"/>
</dbReference>
<evidence type="ECO:0000313" key="10">
    <source>
        <dbReference type="EMBL" id="MBF9235393.1"/>
    </source>
</evidence>
<comment type="similarity">
    <text evidence="1 5">Belongs to the metallo-dependent hydrolases superfamily. NagA family.</text>
</comment>
<feature type="binding site" evidence="7">
    <location>
        <begin position="212"/>
        <end position="213"/>
    </location>
    <ligand>
        <name>substrate</name>
    </ligand>
</feature>
<dbReference type="SUPFAM" id="SSF51338">
    <property type="entry name" value="Composite domain of metallo-dependent hydrolases"/>
    <property type="match status" value="1"/>
</dbReference>
<name>A0A931BSX8_9HYPH</name>
<organism evidence="10 11">
    <name type="scientific">Microvirga alba</name>
    <dbReference type="NCBI Taxonomy" id="2791025"/>
    <lineage>
        <taxon>Bacteria</taxon>
        <taxon>Pseudomonadati</taxon>
        <taxon>Pseudomonadota</taxon>
        <taxon>Alphaproteobacteria</taxon>
        <taxon>Hyphomicrobiales</taxon>
        <taxon>Methylobacteriaceae</taxon>
        <taxon>Microvirga</taxon>
    </lineage>
</organism>
<dbReference type="PIRSF" id="PIRSF038994">
    <property type="entry name" value="NagA"/>
    <property type="match status" value="1"/>
</dbReference>
<feature type="active site" description="Proton donor/acceptor" evidence="6">
    <location>
        <position position="267"/>
    </location>
</feature>
<keyword evidence="3 5" id="KW-0378">Hydrolase</keyword>
<dbReference type="AlphaFoldDB" id="A0A931BSX8"/>
<evidence type="ECO:0000259" key="9">
    <source>
        <dbReference type="Pfam" id="PF01979"/>
    </source>
</evidence>
<dbReference type="InterPro" id="IPR006680">
    <property type="entry name" value="Amidohydro-rel"/>
</dbReference>
<keyword evidence="4 5" id="KW-0119">Carbohydrate metabolism</keyword>
<dbReference type="RefSeq" id="WP_196273379.1">
    <property type="nucleotide sequence ID" value="NZ_JADQDO010000012.1"/>
</dbReference>
<dbReference type="EMBL" id="JADQDO010000012">
    <property type="protein sequence ID" value="MBF9235393.1"/>
    <property type="molecule type" value="Genomic_DNA"/>
</dbReference>
<evidence type="ECO:0000256" key="8">
    <source>
        <dbReference type="PIRSR" id="PIRSR038994-3"/>
    </source>
</evidence>
<evidence type="ECO:0000256" key="2">
    <source>
        <dbReference type="ARBA" id="ARBA00022723"/>
    </source>
</evidence>
<dbReference type="GO" id="GO:0046872">
    <property type="term" value="F:metal ion binding"/>
    <property type="evidence" value="ECO:0007669"/>
    <property type="project" value="UniProtKB-KW"/>
</dbReference>
<dbReference type="InterPro" id="IPR011059">
    <property type="entry name" value="Metal-dep_hydrolase_composite"/>
</dbReference>
<evidence type="ECO:0000313" key="11">
    <source>
        <dbReference type="Proteomes" id="UP000599312"/>
    </source>
</evidence>